<dbReference type="InterPro" id="IPR002781">
    <property type="entry name" value="TM_pro_TauE-like"/>
</dbReference>
<dbReference type="Gene3D" id="3.40.50.720">
    <property type="entry name" value="NAD(P)-binding Rossmann-like Domain"/>
    <property type="match status" value="1"/>
</dbReference>
<evidence type="ECO:0000256" key="4">
    <source>
        <dbReference type="ARBA" id="ARBA00022989"/>
    </source>
</evidence>
<feature type="domain" description="Siroheme synthase central" evidence="11">
    <location>
        <begin position="125"/>
        <end position="149"/>
    </location>
</feature>
<evidence type="ECO:0000256" key="3">
    <source>
        <dbReference type="ARBA" id="ARBA00022692"/>
    </source>
</evidence>
<feature type="transmembrane region" description="Helical" evidence="10">
    <location>
        <begin position="219"/>
        <end position="240"/>
    </location>
</feature>
<keyword evidence="10" id="KW-1003">Cell membrane</keyword>
<reference evidence="13" key="1">
    <citation type="submission" date="2021-01" db="EMBL/GenBank/DDBJ databases">
        <title>Genome public.</title>
        <authorList>
            <person name="Liu C."/>
            <person name="Sun Q."/>
        </authorList>
    </citation>
    <scope>NUCLEOTIDE SEQUENCE [LARGE SCALE GENOMIC DNA]</scope>
    <source>
        <strain evidence="13">YIM B02567</strain>
    </source>
</reference>
<evidence type="ECO:0000256" key="10">
    <source>
        <dbReference type="RuleBase" id="RU363041"/>
    </source>
</evidence>
<keyword evidence="6" id="KW-0520">NAD</keyword>
<keyword evidence="4 10" id="KW-1133">Transmembrane helix</keyword>
<evidence type="ECO:0000313" key="13">
    <source>
        <dbReference type="Proteomes" id="UP000628669"/>
    </source>
</evidence>
<keyword evidence="5" id="KW-0560">Oxidoreductase</keyword>
<evidence type="ECO:0000256" key="7">
    <source>
        <dbReference type="ARBA" id="ARBA00023136"/>
    </source>
</evidence>
<dbReference type="Pfam" id="PF14824">
    <property type="entry name" value="Sirohm_synth_M"/>
    <property type="match status" value="1"/>
</dbReference>
<dbReference type="NCBIfam" id="TIGR01470">
    <property type="entry name" value="cysG_Nterm"/>
    <property type="match status" value="1"/>
</dbReference>
<feature type="transmembrane region" description="Helical" evidence="10">
    <location>
        <begin position="256"/>
        <end position="289"/>
    </location>
</feature>
<dbReference type="PANTHER" id="PTHR35330:SF1">
    <property type="entry name" value="SIROHEME BIOSYNTHESIS PROTEIN MET8"/>
    <property type="match status" value="1"/>
</dbReference>
<feature type="transmembrane region" description="Helical" evidence="10">
    <location>
        <begin position="350"/>
        <end position="371"/>
    </location>
</feature>
<dbReference type="Pfam" id="PF13241">
    <property type="entry name" value="NAD_binding_7"/>
    <property type="match status" value="1"/>
</dbReference>
<feature type="transmembrane region" description="Helical" evidence="10">
    <location>
        <begin position="457"/>
        <end position="477"/>
    </location>
</feature>
<feature type="transmembrane region" description="Helical" evidence="10">
    <location>
        <begin position="432"/>
        <end position="450"/>
    </location>
</feature>
<keyword evidence="13" id="KW-1185">Reference proteome</keyword>
<accession>A0ABS1FWV7</accession>
<dbReference type="InterPro" id="IPR036291">
    <property type="entry name" value="NAD(P)-bd_dom_sf"/>
</dbReference>
<feature type="transmembrane region" description="Helical" evidence="10">
    <location>
        <begin position="391"/>
        <end position="412"/>
    </location>
</feature>
<gene>
    <name evidence="12" type="ORF">JHL15_13275</name>
</gene>
<keyword evidence="7 10" id="KW-0472">Membrane</keyword>
<protein>
    <recommendedName>
        <fullName evidence="10">Probable membrane transporter protein</fullName>
    </recommendedName>
</protein>
<proteinExistence type="inferred from homology"/>
<comment type="similarity">
    <text evidence="10">Belongs to the 4-toluene sulfonate uptake permease (TSUP) (TC 2.A.102) family.</text>
</comment>
<keyword evidence="3 10" id="KW-0812">Transmembrane</keyword>
<dbReference type="EMBL" id="JAENHK010000010">
    <property type="protein sequence ID" value="MBK1896733.1"/>
    <property type="molecule type" value="Genomic_DNA"/>
</dbReference>
<dbReference type="RefSeq" id="WP_200246438.1">
    <property type="nucleotide sequence ID" value="NZ_JAENHK010000010.1"/>
</dbReference>
<dbReference type="InterPro" id="IPR006367">
    <property type="entry name" value="Sirohaem_synthase_N"/>
</dbReference>
<organism evidence="12 13">
    <name type="scientific">Chryseobacterium paridis</name>
    <dbReference type="NCBI Taxonomy" id="2800328"/>
    <lineage>
        <taxon>Bacteria</taxon>
        <taxon>Pseudomonadati</taxon>
        <taxon>Bacteroidota</taxon>
        <taxon>Flavobacteriia</taxon>
        <taxon>Flavobacteriales</taxon>
        <taxon>Weeksellaceae</taxon>
        <taxon>Chryseobacterium group</taxon>
        <taxon>Chryseobacterium</taxon>
    </lineage>
</organism>
<name>A0ABS1FWV7_9FLAO</name>
<dbReference type="PANTHER" id="PTHR35330">
    <property type="entry name" value="SIROHEME BIOSYNTHESIS PROTEIN MET8"/>
    <property type="match status" value="1"/>
</dbReference>
<dbReference type="Pfam" id="PF01925">
    <property type="entry name" value="TauE"/>
    <property type="match status" value="1"/>
</dbReference>
<evidence type="ECO:0000313" key="12">
    <source>
        <dbReference type="EMBL" id="MBK1896733.1"/>
    </source>
</evidence>
<dbReference type="Gene3D" id="3.30.160.110">
    <property type="entry name" value="Siroheme synthase, domain 2"/>
    <property type="match status" value="1"/>
</dbReference>
<evidence type="ECO:0000256" key="8">
    <source>
        <dbReference type="ARBA" id="ARBA00023244"/>
    </source>
</evidence>
<feature type="transmembrane region" description="Helical" evidence="10">
    <location>
        <begin position="325"/>
        <end position="344"/>
    </location>
</feature>
<comment type="subcellular location">
    <subcellularLocation>
        <location evidence="10">Cell membrane</location>
        <topology evidence="10">Multi-pass membrane protein</topology>
    </subcellularLocation>
    <subcellularLocation>
        <location evidence="1">Membrane</location>
        <topology evidence="1">Multi-pass membrane protein</topology>
    </subcellularLocation>
</comment>
<feature type="transmembrane region" description="Helical" evidence="10">
    <location>
        <begin position="483"/>
        <end position="505"/>
    </location>
</feature>
<evidence type="ECO:0000256" key="6">
    <source>
        <dbReference type="ARBA" id="ARBA00023027"/>
    </source>
</evidence>
<sequence length="506" mass="55502">MSNSLYPIFLKLEKLPLLVIGGGKIALEKLESVLGNSPKTSVKLVAIEIIPEIRSLETQYPNLTLYERAYEDSDFSNIDVAIIAVNDITLAEQIRDKAHLNNVLVNIADKPDLCDFYLGSIVKKGSLKIAISTNGKSPTIAKRLREILTETIPDEMDDVLENMQNIRNQLKGDFNYKVQELNRVTTEYLDEGKRNSSKSDLEIEKLINITKIAQRRANIYLAIIGVLILFGVLGIIIYQFNLSDDIQVFLSKDGHIFYWMLLAGFLAEIVAGSMGMGYGVICTTILLLLNVPPPVVSASIHSAESFTTAAGSFSHYKLGNVNKKMVLVLFPLAIAGSVIGALTLSHYGEYYAHIVKPIIACYTLYLGLNILKNAFKEKRANQVKTKKRTNLRVLGLVGGFIDSFAGGGWGPLVTGTLIKEGRIPRYVVGSSTVAKFLLTITSAVTFIFTIGIHHWNIVLGLLLGGVFTAPFSAMLTSKLPTKKMFVVVGVVVSIMSLITIVKSIIS</sequence>
<comment type="catalytic activity">
    <reaction evidence="9">
        <text>precorrin-2 + NAD(+) = sirohydrochlorin + NADH + 2 H(+)</text>
        <dbReference type="Rhea" id="RHEA:15613"/>
        <dbReference type="ChEBI" id="CHEBI:15378"/>
        <dbReference type="ChEBI" id="CHEBI:57540"/>
        <dbReference type="ChEBI" id="CHEBI:57945"/>
        <dbReference type="ChEBI" id="CHEBI:58351"/>
        <dbReference type="ChEBI" id="CHEBI:58827"/>
        <dbReference type="EC" id="1.3.1.76"/>
    </reaction>
</comment>
<dbReference type="SUPFAM" id="SSF75615">
    <property type="entry name" value="Siroheme synthase middle domains-like"/>
    <property type="match status" value="1"/>
</dbReference>
<evidence type="ECO:0000256" key="9">
    <source>
        <dbReference type="ARBA" id="ARBA00047561"/>
    </source>
</evidence>
<comment type="pathway">
    <text evidence="2">Porphyrin-containing compound metabolism; siroheme biosynthesis; sirohydrochlorin from precorrin-2: step 1/1.</text>
</comment>
<dbReference type="SUPFAM" id="SSF51735">
    <property type="entry name" value="NAD(P)-binding Rossmann-fold domains"/>
    <property type="match status" value="1"/>
</dbReference>
<evidence type="ECO:0000259" key="11">
    <source>
        <dbReference type="Pfam" id="PF14824"/>
    </source>
</evidence>
<evidence type="ECO:0000256" key="2">
    <source>
        <dbReference type="ARBA" id="ARBA00005010"/>
    </source>
</evidence>
<evidence type="ECO:0000256" key="1">
    <source>
        <dbReference type="ARBA" id="ARBA00004141"/>
    </source>
</evidence>
<dbReference type="InterPro" id="IPR028281">
    <property type="entry name" value="Sirohaem_synthase_central"/>
</dbReference>
<dbReference type="InterPro" id="IPR028161">
    <property type="entry name" value="Met8-like"/>
</dbReference>
<keyword evidence="8" id="KW-0627">Porphyrin biosynthesis</keyword>
<evidence type="ECO:0000256" key="5">
    <source>
        <dbReference type="ARBA" id="ARBA00023002"/>
    </source>
</evidence>
<dbReference type="Proteomes" id="UP000628669">
    <property type="component" value="Unassembled WGS sequence"/>
</dbReference>
<comment type="caution">
    <text evidence="12">The sequence shown here is derived from an EMBL/GenBank/DDBJ whole genome shotgun (WGS) entry which is preliminary data.</text>
</comment>